<dbReference type="GeneID" id="80517017"/>
<name>A0A6N1NNQ7_9VIRU</name>
<accession>A0A6N1NNQ7</accession>
<reference evidence="1" key="2">
    <citation type="journal article" date="2018" name="Nat. Commun.">
        <title>Tailed giant Tupanvirus possesses the most complete translational apparatus of the known virosphere.</title>
        <authorList>
            <person name="Abrahao J."/>
            <person name="Silva L."/>
            <person name="Silva L.S."/>
            <person name="Khalil J.Y.B."/>
            <person name="Rodrigues R."/>
            <person name="Arantes T."/>
            <person name="Assis F."/>
            <person name="Boratto P."/>
            <person name="Andrade M."/>
            <person name="Kroon E.G."/>
            <person name="Ribeiro B."/>
            <person name="Bergier I."/>
            <person name="Seligmann H."/>
            <person name="Ghigo E."/>
            <person name="Colson P."/>
            <person name="Levasseur A."/>
            <person name="Kroemer G."/>
            <person name="Raoult D."/>
            <person name="La Scola B."/>
        </authorList>
    </citation>
    <scope>NUCLEOTIDE SEQUENCE [LARGE SCALE GENOMIC DNA]</scope>
    <source>
        <strain evidence="1">Deep ocean</strain>
    </source>
</reference>
<protein>
    <submittedName>
        <fullName evidence="1">Putative ORFan</fullName>
    </submittedName>
</protein>
<reference evidence="1" key="1">
    <citation type="submission" date="2017-06" db="EMBL/GenBank/DDBJ databases">
        <authorList>
            <person name="Assis F.L."/>
            <person name="Abrahao J.S."/>
            <person name="Silva L."/>
            <person name="Khalil J.B."/>
            <person name="Rodrigues R."/>
            <person name="Silva L.S."/>
            <person name="Boratto P."/>
            <person name="Andrade M."/>
            <person name="Kroon E.G."/>
            <person name="Ribeiro B."/>
            <person name="Bergier I."/>
            <person name="Seligmann H."/>
            <person name="Ghigo E."/>
            <person name="Colson P."/>
            <person name="Levasseur A."/>
            <person name="Raoult D."/>
            <person name="Scola B.L."/>
        </authorList>
    </citation>
    <scope>NUCLEOTIDE SEQUENCE</scope>
    <source>
        <strain evidence="1">Deep ocean</strain>
    </source>
</reference>
<sequence>MLILNAAPLEAFGVGTYFFRKAKKNASSNPKCVKILE</sequence>
<proteinExistence type="predicted"/>
<dbReference type="RefSeq" id="YP_010780326.1">
    <property type="nucleotide sequence ID" value="NC_075038.1"/>
</dbReference>
<dbReference type="EMBL" id="MF405918">
    <property type="protein sequence ID" value="QKU33718.1"/>
    <property type="molecule type" value="Genomic_DNA"/>
</dbReference>
<evidence type="ECO:0000313" key="1">
    <source>
        <dbReference type="EMBL" id="QKU33718.1"/>
    </source>
</evidence>
<dbReference type="KEGG" id="vg:80517017"/>
<organism evidence="1">
    <name type="scientific">Tupanvirus deep ocean</name>
    <dbReference type="NCBI Taxonomy" id="2126984"/>
    <lineage>
        <taxon>Viruses</taxon>
        <taxon>Varidnaviria</taxon>
        <taxon>Bamfordvirae</taxon>
        <taxon>Nucleocytoviricota</taxon>
        <taxon>Megaviricetes</taxon>
        <taxon>Imitervirales</taxon>
        <taxon>Mimiviridae</taxon>
        <taxon>Megamimivirinae</taxon>
        <taxon>Tupanvirus</taxon>
        <taxon>Tupanvirus altamarinense</taxon>
    </lineage>
</organism>